<dbReference type="Proteomes" id="UP001183817">
    <property type="component" value="Unassembled WGS sequence"/>
</dbReference>
<feature type="transmembrane region" description="Helical" evidence="7">
    <location>
        <begin position="476"/>
        <end position="498"/>
    </location>
</feature>
<feature type="transmembrane region" description="Helical" evidence="7">
    <location>
        <begin position="84"/>
        <end position="103"/>
    </location>
</feature>
<feature type="transmembrane region" description="Helical" evidence="7">
    <location>
        <begin position="268"/>
        <end position="287"/>
    </location>
</feature>
<evidence type="ECO:0000313" key="9">
    <source>
        <dbReference type="EMBL" id="MDR7358797.1"/>
    </source>
</evidence>
<evidence type="ECO:0000256" key="4">
    <source>
        <dbReference type="ARBA" id="ARBA00022989"/>
    </source>
</evidence>
<feature type="compositionally biased region" description="Polar residues" evidence="6">
    <location>
        <begin position="12"/>
        <end position="29"/>
    </location>
</feature>
<keyword evidence="10" id="KW-1185">Reference proteome</keyword>
<proteinExistence type="predicted"/>
<feature type="transmembrane region" description="Helical" evidence="7">
    <location>
        <begin position="202"/>
        <end position="219"/>
    </location>
</feature>
<evidence type="ECO:0000256" key="1">
    <source>
        <dbReference type="ARBA" id="ARBA00004651"/>
    </source>
</evidence>
<dbReference type="Pfam" id="PF07690">
    <property type="entry name" value="MFS_1"/>
    <property type="match status" value="1"/>
</dbReference>
<keyword evidence="4 7" id="KW-1133">Transmembrane helix</keyword>
<feature type="transmembrane region" description="Helical" evidence="7">
    <location>
        <begin position="47"/>
        <end position="72"/>
    </location>
</feature>
<evidence type="ECO:0000256" key="6">
    <source>
        <dbReference type="SAM" id="MobiDB-lite"/>
    </source>
</evidence>
<dbReference type="Gene3D" id="1.20.1250.20">
    <property type="entry name" value="MFS general substrate transporter like domains"/>
    <property type="match status" value="2"/>
</dbReference>
<name>A0ABU2BJH6_9MICC</name>
<feature type="transmembrane region" description="Helical" evidence="7">
    <location>
        <begin position="171"/>
        <end position="196"/>
    </location>
</feature>
<feature type="transmembrane region" description="Helical" evidence="7">
    <location>
        <begin position="307"/>
        <end position="327"/>
    </location>
</feature>
<dbReference type="InterPro" id="IPR020846">
    <property type="entry name" value="MFS_dom"/>
</dbReference>
<dbReference type="EMBL" id="JAVDYI010000001">
    <property type="protein sequence ID" value="MDR7358797.1"/>
    <property type="molecule type" value="Genomic_DNA"/>
</dbReference>
<reference evidence="9 10" key="1">
    <citation type="submission" date="2023-07" db="EMBL/GenBank/DDBJ databases">
        <title>Sequencing the genomes of 1000 actinobacteria strains.</title>
        <authorList>
            <person name="Klenk H.-P."/>
        </authorList>
    </citation>
    <scope>NUCLEOTIDE SEQUENCE [LARGE SCALE GENOMIC DNA]</scope>
    <source>
        <strain evidence="9 10">DSM 20167</strain>
    </source>
</reference>
<evidence type="ECO:0000259" key="8">
    <source>
        <dbReference type="PROSITE" id="PS50850"/>
    </source>
</evidence>
<feature type="transmembrane region" description="Helical" evidence="7">
    <location>
        <begin position="379"/>
        <end position="396"/>
    </location>
</feature>
<keyword evidence="2" id="KW-0813">Transport</keyword>
<evidence type="ECO:0000256" key="2">
    <source>
        <dbReference type="ARBA" id="ARBA00022448"/>
    </source>
</evidence>
<accession>A0ABU2BJH6</accession>
<feature type="transmembrane region" description="Helical" evidence="7">
    <location>
        <begin position="139"/>
        <end position="159"/>
    </location>
</feature>
<gene>
    <name evidence="9" type="ORF">J2S64_002488</name>
</gene>
<feature type="region of interest" description="Disordered" evidence="6">
    <location>
        <begin position="1"/>
        <end position="36"/>
    </location>
</feature>
<evidence type="ECO:0000256" key="3">
    <source>
        <dbReference type="ARBA" id="ARBA00022692"/>
    </source>
</evidence>
<dbReference type="PANTHER" id="PTHR42718">
    <property type="entry name" value="MAJOR FACILITATOR SUPERFAMILY MULTIDRUG TRANSPORTER MFSC"/>
    <property type="match status" value="1"/>
</dbReference>
<sequence length="510" mass="53634">MSTNRLPAAATPQGSASPSSFGRRSTVDTIDSGEPAGRTLGWRKGGLMMAVTFSLLQMLNEVGTLMAIPLYGSMAAGLGLEPQQVSWALLATTLCGASTIALLAKAGDVFGHRRLMIWCVLGITLGYVVSAIAPNFTVLLIGRFLTGVMAGQALCLGIMRDRLSSVDRKKAVAVIAAGQAVGVFIGFAFGGLFVALGLSWRIAFIFGALLTVLSLVAFLRWGDDSDALLRHKGSSRSLDVVGVLLMGLGLTALCVGISQSMVWGPTSMLTIVAVGLGVVLLVASLVWESRSAHPLVDVKEMFSARLLPAYTVFLTMGITGMLMFNLVMTWAMLPAPLLGYGFGFNPLFSSLLFIPMIIAGIVAARYVSRALVRIPARNVILGAAFALAADFVFLRFTHEHVIAVLVAIFVFGFAYTSLLTTAVSVIALEAREAQAAGTASVYVAIALAASSIGAAIFSAIMGWGSDPITMAPRPEVFEVGFTVAAFATIFAIVSGLTLSKQVRLSRIQAH</sequence>
<organism evidence="9 10">
    <name type="scientific">Paeniglutamicibacter sulfureus</name>
    <dbReference type="NCBI Taxonomy" id="43666"/>
    <lineage>
        <taxon>Bacteria</taxon>
        <taxon>Bacillati</taxon>
        <taxon>Actinomycetota</taxon>
        <taxon>Actinomycetes</taxon>
        <taxon>Micrococcales</taxon>
        <taxon>Micrococcaceae</taxon>
        <taxon>Paeniglutamicibacter</taxon>
    </lineage>
</organism>
<comment type="subcellular location">
    <subcellularLocation>
        <location evidence="1">Cell membrane</location>
        <topology evidence="1">Multi-pass membrane protein</topology>
    </subcellularLocation>
</comment>
<comment type="caution">
    <text evidence="9">The sequence shown here is derived from an EMBL/GenBank/DDBJ whole genome shotgun (WGS) entry which is preliminary data.</text>
</comment>
<feature type="transmembrane region" description="Helical" evidence="7">
    <location>
        <begin position="402"/>
        <end position="428"/>
    </location>
</feature>
<dbReference type="PANTHER" id="PTHR42718:SF9">
    <property type="entry name" value="MAJOR FACILITATOR SUPERFAMILY MULTIDRUG TRANSPORTER MFSC"/>
    <property type="match status" value="1"/>
</dbReference>
<keyword evidence="3 7" id="KW-0812">Transmembrane</keyword>
<evidence type="ECO:0000256" key="5">
    <source>
        <dbReference type="ARBA" id="ARBA00023136"/>
    </source>
</evidence>
<dbReference type="PROSITE" id="PS50850">
    <property type="entry name" value="MFS"/>
    <property type="match status" value="1"/>
</dbReference>
<feature type="transmembrane region" description="Helical" evidence="7">
    <location>
        <begin position="347"/>
        <end position="367"/>
    </location>
</feature>
<feature type="domain" description="Major facilitator superfamily (MFS) profile" evidence="8">
    <location>
        <begin position="47"/>
        <end position="503"/>
    </location>
</feature>
<evidence type="ECO:0000256" key="7">
    <source>
        <dbReference type="SAM" id="Phobius"/>
    </source>
</evidence>
<dbReference type="InterPro" id="IPR011701">
    <property type="entry name" value="MFS"/>
</dbReference>
<protein>
    <submittedName>
        <fullName evidence="9">MFS family permease</fullName>
    </submittedName>
</protein>
<dbReference type="RefSeq" id="WP_310290821.1">
    <property type="nucleotide sequence ID" value="NZ_BAAAWO010000001.1"/>
</dbReference>
<feature type="transmembrane region" description="Helical" evidence="7">
    <location>
        <begin position="115"/>
        <end position="133"/>
    </location>
</feature>
<dbReference type="SUPFAM" id="SSF103473">
    <property type="entry name" value="MFS general substrate transporter"/>
    <property type="match status" value="1"/>
</dbReference>
<dbReference type="InterPro" id="IPR036259">
    <property type="entry name" value="MFS_trans_sf"/>
</dbReference>
<evidence type="ECO:0000313" key="10">
    <source>
        <dbReference type="Proteomes" id="UP001183817"/>
    </source>
</evidence>
<feature type="transmembrane region" description="Helical" evidence="7">
    <location>
        <begin position="440"/>
        <end position="464"/>
    </location>
</feature>
<keyword evidence="5 7" id="KW-0472">Membrane</keyword>
<feature type="transmembrane region" description="Helical" evidence="7">
    <location>
        <begin position="240"/>
        <end position="262"/>
    </location>
</feature>